<keyword evidence="4 8" id="KW-1003">Cell membrane</keyword>
<dbReference type="EMBL" id="QPJI01000033">
    <property type="protein sequence ID" value="RCW62107.1"/>
    <property type="molecule type" value="Genomic_DNA"/>
</dbReference>
<dbReference type="GO" id="GO:0050897">
    <property type="term" value="F:cobalt ion binding"/>
    <property type="evidence" value="ECO:0007669"/>
    <property type="project" value="TreeGrafter"/>
</dbReference>
<dbReference type="InterPro" id="IPR045861">
    <property type="entry name" value="CorA_cytoplasmic_dom"/>
</dbReference>
<evidence type="ECO:0000313" key="11">
    <source>
        <dbReference type="EMBL" id="RCW62107.1"/>
    </source>
</evidence>
<keyword evidence="8" id="KW-0406">Ion transport</keyword>
<dbReference type="GO" id="GO:0015087">
    <property type="term" value="F:cobalt ion transmembrane transporter activity"/>
    <property type="evidence" value="ECO:0007669"/>
    <property type="project" value="UniProtKB-UniRule"/>
</dbReference>
<protein>
    <recommendedName>
        <fullName evidence="8">Magnesium transport protein CorA</fullName>
    </recommendedName>
</protein>
<dbReference type="NCBIfam" id="TIGR00383">
    <property type="entry name" value="corA"/>
    <property type="match status" value="1"/>
</dbReference>
<dbReference type="RefSeq" id="WP_227499491.1">
    <property type="nucleotide sequence ID" value="NZ_QNSA01000007.1"/>
</dbReference>
<evidence type="ECO:0000313" key="10">
    <source>
        <dbReference type="EMBL" id="RCW33334.1"/>
    </source>
</evidence>
<feature type="transmembrane region" description="Helical" evidence="8">
    <location>
        <begin position="305"/>
        <end position="323"/>
    </location>
</feature>
<evidence type="ECO:0000313" key="14">
    <source>
        <dbReference type="Proteomes" id="UP000253647"/>
    </source>
</evidence>
<evidence type="ECO:0000313" key="13">
    <source>
        <dbReference type="Proteomes" id="UP000253065"/>
    </source>
</evidence>
<keyword evidence="13" id="KW-1185">Reference proteome</keyword>
<dbReference type="Pfam" id="PF01544">
    <property type="entry name" value="CorA"/>
    <property type="match status" value="1"/>
</dbReference>
<sequence length="369" mass="42488">MQRKPEQLKGGQMAYFSKHYHDPGTAPGTLVAATDHKRPVTVHLMDYTDDHVEEVSLGRAADCRDYLDRPSKTWVQINGQADPDTLRKLGDLFDLHDLALEDVLNTGQRPKLEVYDDQLFIIAAMPFYDGTTLEIVQISLFVGQDYLICLCPLDEDPFEPVRKRMRMPNNRRFTSRGIDYLLYALMDLITDSAFPVLEEFGDQLEVMEAALLENPKQKTLAGIHGLKRELLMLRRVLWPQRELMTSLMRAEDPLISADTQIYFRDCHDHSVQIIELLESFREMATSMVDIYLSSISQRTNETMRVLTIIATIFIPLTFVVGIYGMNFENPDSPWSMPELGWHYGYPLIWGVMIGIAGGLIWFFKRRGWM</sequence>
<dbReference type="Proteomes" id="UP000253065">
    <property type="component" value="Unassembled WGS sequence"/>
</dbReference>
<dbReference type="AlphaFoldDB" id="A0A368V0X5"/>
<feature type="transmembrane region" description="Helical" evidence="8">
    <location>
        <begin position="343"/>
        <end position="363"/>
    </location>
</feature>
<dbReference type="InterPro" id="IPR045863">
    <property type="entry name" value="CorA_TM1_TM2"/>
</dbReference>
<dbReference type="SUPFAM" id="SSF143865">
    <property type="entry name" value="CorA soluble domain-like"/>
    <property type="match status" value="1"/>
</dbReference>
<dbReference type="EMBL" id="QPJB01000007">
    <property type="protein sequence ID" value="RCW33334.1"/>
    <property type="molecule type" value="Genomic_DNA"/>
</dbReference>
<evidence type="ECO:0000256" key="1">
    <source>
        <dbReference type="ARBA" id="ARBA00004651"/>
    </source>
</evidence>
<proteinExistence type="inferred from homology"/>
<evidence type="ECO:0000256" key="8">
    <source>
        <dbReference type="RuleBase" id="RU362010"/>
    </source>
</evidence>
<dbReference type="GO" id="GO:0015095">
    <property type="term" value="F:magnesium ion transmembrane transporter activity"/>
    <property type="evidence" value="ECO:0007669"/>
    <property type="project" value="UniProtKB-UniRule"/>
</dbReference>
<dbReference type="PANTHER" id="PTHR46494">
    <property type="entry name" value="CORA FAMILY METAL ION TRANSPORTER (EUROFUNG)"/>
    <property type="match status" value="1"/>
</dbReference>
<keyword evidence="7 8" id="KW-0472">Membrane</keyword>
<evidence type="ECO:0000256" key="5">
    <source>
        <dbReference type="ARBA" id="ARBA00022692"/>
    </source>
</evidence>
<evidence type="ECO:0000256" key="2">
    <source>
        <dbReference type="ARBA" id="ARBA00009765"/>
    </source>
</evidence>
<keyword evidence="6 8" id="KW-1133">Transmembrane helix</keyword>
<dbReference type="InterPro" id="IPR002523">
    <property type="entry name" value="MgTranspt_CorA/ZnTranspt_ZntB"/>
</dbReference>
<accession>A0A368V0X5</accession>
<dbReference type="FunFam" id="1.20.58.340:FF:000012">
    <property type="entry name" value="Magnesium transport protein CorA"/>
    <property type="match status" value="1"/>
</dbReference>
<dbReference type="Gene3D" id="3.30.460.20">
    <property type="entry name" value="CorA soluble domain-like"/>
    <property type="match status" value="1"/>
</dbReference>
<comment type="subcellular location">
    <subcellularLocation>
        <location evidence="1">Cell membrane</location>
        <topology evidence="1">Multi-pass membrane protein</topology>
    </subcellularLocation>
    <subcellularLocation>
        <location evidence="8">Membrane</location>
        <topology evidence="8">Multi-pass membrane protein</topology>
    </subcellularLocation>
</comment>
<dbReference type="InterPro" id="IPR004488">
    <property type="entry name" value="Mg/Co-transport_prot_CorA"/>
</dbReference>
<dbReference type="GO" id="GO:0005886">
    <property type="term" value="C:plasma membrane"/>
    <property type="evidence" value="ECO:0007669"/>
    <property type="project" value="UniProtKB-SubCell"/>
</dbReference>
<name>A0A368V0X5_MARNT</name>
<keyword evidence="3 8" id="KW-0813">Transport</keyword>
<dbReference type="CDD" id="cd12828">
    <property type="entry name" value="TmCorA-like_1"/>
    <property type="match status" value="1"/>
</dbReference>
<organism evidence="10 12">
    <name type="scientific">Marinobacter nauticus</name>
    <name type="common">Marinobacter hydrocarbonoclasticus</name>
    <name type="synonym">Marinobacter aquaeolei</name>
    <dbReference type="NCBI Taxonomy" id="2743"/>
    <lineage>
        <taxon>Bacteria</taxon>
        <taxon>Pseudomonadati</taxon>
        <taxon>Pseudomonadota</taxon>
        <taxon>Gammaproteobacteria</taxon>
        <taxon>Pseudomonadales</taxon>
        <taxon>Marinobacteraceae</taxon>
        <taxon>Marinobacter</taxon>
    </lineage>
</organism>
<comment type="function">
    <text evidence="8">Mediates influx of magnesium ions.</text>
</comment>
<dbReference type="PANTHER" id="PTHR46494:SF1">
    <property type="entry name" value="CORA FAMILY METAL ION TRANSPORTER (EUROFUNG)"/>
    <property type="match status" value="1"/>
</dbReference>
<dbReference type="SUPFAM" id="SSF144083">
    <property type="entry name" value="Magnesium transport protein CorA, transmembrane region"/>
    <property type="match status" value="1"/>
</dbReference>
<dbReference type="EMBL" id="QNSA01000007">
    <property type="protein sequence ID" value="RBP72407.1"/>
    <property type="molecule type" value="Genomic_DNA"/>
</dbReference>
<evidence type="ECO:0000313" key="9">
    <source>
        <dbReference type="EMBL" id="RBP72407.1"/>
    </source>
</evidence>
<evidence type="ECO:0000256" key="3">
    <source>
        <dbReference type="ARBA" id="ARBA00022448"/>
    </source>
</evidence>
<reference evidence="12 14" key="1">
    <citation type="submission" date="2018-07" db="EMBL/GenBank/DDBJ databases">
        <title>Freshwater and sediment microbial communities from various areas in North America, analyzing microbe dynamics in response to fracking.</title>
        <authorList>
            <person name="Lamendella R."/>
        </authorList>
    </citation>
    <scope>NUCLEOTIDE SEQUENCE [LARGE SCALE GENOMIC DNA]</scope>
    <source>
        <strain evidence="11 14">105B</strain>
        <strain evidence="10 12">114E</strain>
        <strain evidence="9 13">114E_o</strain>
    </source>
</reference>
<dbReference type="Proteomes" id="UP000252795">
    <property type="component" value="Unassembled WGS sequence"/>
</dbReference>
<evidence type="ECO:0000256" key="4">
    <source>
        <dbReference type="ARBA" id="ARBA00022475"/>
    </source>
</evidence>
<evidence type="ECO:0000256" key="7">
    <source>
        <dbReference type="ARBA" id="ARBA00023136"/>
    </source>
</evidence>
<gene>
    <name evidence="8" type="primary">corA</name>
    <name evidence="10" type="ORF">DET51_1075</name>
    <name evidence="11" type="ORF">DET61_1332</name>
    <name evidence="9" type="ORF">DET64_1075</name>
</gene>
<keyword evidence="8" id="KW-0460">Magnesium</keyword>
<comment type="similarity">
    <text evidence="2 8">Belongs to the CorA metal ion transporter (MIT) (TC 1.A.35) family.</text>
</comment>
<evidence type="ECO:0000256" key="6">
    <source>
        <dbReference type="ARBA" id="ARBA00022989"/>
    </source>
</evidence>
<dbReference type="Gene3D" id="1.20.58.340">
    <property type="entry name" value="Magnesium transport protein CorA, transmembrane region"/>
    <property type="match status" value="2"/>
</dbReference>
<comment type="caution">
    <text evidence="10">The sequence shown here is derived from an EMBL/GenBank/DDBJ whole genome shotgun (WGS) entry which is preliminary data.</text>
</comment>
<keyword evidence="5 8" id="KW-0812">Transmembrane</keyword>
<dbReference type="Proteomes" id="UP000253647">
    <property type="component" value="Unassembled WGS sequence"/>
</dbReference>
<dbReference type="GO" id="GO:0000287">
    <property type="term" value="F:magnesium ion binding"/>
    <property type="evidence" value="ECO:0007669"/>
    <property type="project" value="TreeGrafter"/>
</dbReference>
<evidence type="ECO:0000313" key="12">
    <source>
        <dbReference type="Proteomes" id="UP000252795"/>
    </source>
</evidence>